<name>A0A914WK76_9BILA</name>
<feature type="domain" description="DDE Tnp4" evidence="3">
    <location>
        <begin position="6"/>
        <end position="60"/>
    </location>
</feature>
<dbReference type="GO" id="GO:0046872">
    <property type="term" value="F:metal ion binding"/>
    <property type="evidence" value="ECO:0007669"/>
    <property type="project" value="UniProtKB-KW"/>
</dbReference>
<evidence type="ECO:0000313" key="4">
    <source>
        <dbReference type="Proteomes" id="UP000887566"/>
    </source>
</evidence>
<dbReference type="Proteomes" id="UP000887566">
    <property type="component" value="Unplaced"/>
</dbReference>
<protein>
    <submittedName>
        <fullName evidence="5">DDE Tnp4 domain-containing protein</fullName>
    </submittedName>
</protein>
<dbReference type="AlphaFoldDB" id="A0A914WK76"/>
<dbReference type="WBParaSite" id="PSAMB.scaffold4102size15679.g23546.t1">
    <property type="protein sequence ID" value="PSAMB.scaffold4102size15679.g23546.t1"/>
    <property type="gene ID" value="PSAMB.scaffold4102size15679.g23546"/>
</dbReference>
<sequence>YDHPTDRAQRDYNKAHKCTRVIVEQAFGRVKRRFAILKTTCRLTPARFSKVIAACFVLHNIALDHQEPEFVGDDESDDDDDDDVAVHFNVNQQTGNTARNLFVATHFA</sequence>
<evidence type="ECO:0000259" key="3">
    <source>
        <dbReference type="Pfam" id="PF13359"/>
    </source>
</evidence>
<reference evidence="5" key="1">
    <citation type="submission" date="2022-11" db="UniProtKB">
        <authorList>
            <consortium name="WormBaseParasite"/>
        </authorList>
    </citation>
    <scope>IDENTIFICATION</scope>
</reference>
<dbReference type="Pfam" id="PF13359">
    <property type="entry name" value="DDE_Tnp_4"/>
    <property type="match status" value="1"/>
</dbReference>
<evidence type="ECO:0000256" key="2">
    <source>
        <dbReference type="ARBA" id="ARBA00022723"/>
    </source>
</evidence>
<organism evidence="4 5">
    <name type="scientific">Plectus sambesii</name>
    <dbReference type="NCBI Taxonomy" id="2011161"/>
    <lineage>
        <taxon>Eukaryota</taxon>
        <taxon>Metazoa</taxon>
        <taxon>Ecdysozoa</taxon>
        <taxon>Nematoda</taxon>
        <taxon>Chromadorea</taxon>
        <taxon>Plectida</taxon>
        <taxon>Plectina</taxon>
        <taxon>Plectoidea</taxon>
        <taxon>Plectidae</taxon>
        <taxon>Plectus</taxon>
    </lineage>
</organism>
<evidence type="ECO:0000256" key="1">
    <source>
        <dbReference type="ARBA" id="ARBA00001968"/>
    </source>
</evidence>
<keyword evidence="4" id="KW-1185">Reference proteome</keyword>
<comment type="cofactor">
    <cofactor evidence="1">
        <name>a divalent metal cation</name>
        <dbReference type="ChEBI" id="CHEBI:60240"/>
    </cofactor>
</comment>
<keyword evidence="2" id="KW-0479">Metal-binding</keyword>
<evidence type="ECO:0000313" key="5">
    <source>
        <dbReference type="WBParaSite" id="PSAMB.scaffold4102size15679.g23546.t1"/>
    </source>
</evidence>
<accession>A0A914WK76</accession>
<dbReference type="InterPro" id="IPR027806">
    <property type="entry name" value="HARBI1_dom"/>
</dbReference>
<proteinExistence type="predicted"/>